<dbReference type="PRINTS" id="PR00095">
    <property type="entry name" value="ANTSNTHASEI"/>
</dbReference>
<dbReference type="InterPro" id="IPR005801">
    <property type="entry name" value="ADC_synthase"/>
</dbReference>
<name>A0A928UXU9_9SPHI</name>
<dbReference type="InterPro" id="IPR019999">
    <property type="entry name" value="Anth_synth_I-like"/>
</dbReference>
<dbReference type="PANTHER" id="PTHR11236:SF18">
    <property type="entry name" value="AMINODEOXYCHORISMATE SYNTHASE"/>
    <property type="match status" value="1"/>
</dbReference>
<dbReference type="PANTHER" id="PTHR11236">
    <property type="entry name" value="AMINOBENZOATE/ANTHRANILATE SYNTHASE"/>
    <property type="match status" value="1"/>
</dbReference>
<dbReference type="InterPro" id="IPR006805">
    <property type="entry name" value="Anth_synth_I_N"/>
</dbReference>
<dbReference type="GO" id="GO:0000162">
    <property type="term" value="P:L-tryptophan biosynthetic process"/>
    <property type="evidence" value="ECO:0007669"/>
    <property type="project" value="TreeGrafter"/>
</dbReference>
<reference evidence="3" key="1">
    <citation type="submission" date="2018-02" db="EMBL/GenBank/DDBJ databases">
        <authorList>
            <person name="Vasarhelyi B.M."/>
            <person name="Deshmukh S."/>
            <person name="Balint B."/>
            <person name="Kukolya J."/>
        </authorList>
    </citation>
    <scope>NUCLEOTIDE SEQUENCE</scope>
    <source>
        <strain evidence="3">KB22</strain>
    </source>
</reference>
<dbReference type="SUPFAM" id="SSF56322">
    <property type="entry name" value="ADC synthase"/>
    <property type="match status" value="1"/>
</dbReference>
<dbReference type="RefSeq" id="WP_196936866.1">
    <property type="nucleotide sequence ID" value="NZ_MU158698.1"/>
</dbReference>
<protein>
    <submittedName>
        <fullName evidence="3">Aminodeoxychorismate synthase component I</fullName>
    </submittedName>
</protein>
<dbReference type="InterPro" id="IPR015890">
    <property type="entry name" value="Chorismate_C"/>
</dbReference>
<dbReference type="Proteomes" id="UP000616201">
    <property type="component" value="Unassembled WGS sequence"/>
</dbReference>
<sequence length="428" mass="48948">MATASFEVENPKEFLEKALFWANQFQDFAYYNSNNFDDVYSKLTSFLAVEALDSFQYDGEETFEKIEKFKTGYPNHWIPGFFSYDLKNEIEDLATRFPNYLDFPEAYFFIPKTTLSFAQNRVNIDSENPSIIFQEINAQLIPELRVPFSGAFEKRMSKKSYFEAFEHMQRHIQLGDIYEVNLCQEFFAEQTKINPIQTYLKLDELSPTPFSVLFKQQHNYIISATPERFLAKRGQKLISQPIKGTAKRGLTDTEDTNIKQALLHNPKEIAENLMIVDLVRNDLTKSAVLGTVQVERKLEVQSFQQVHQLVSTITCQLNPEITATQAIKNTFPAGSMTGAPKISAMELCEKYENSKRGIYSGAVGYFAPDGHFDFNVIIRSLVYNQRTGYLSFHTGGAITNASEVEKEYEECLVKAEAILKVFGTSLED</sequence>
<dbReference type="EMBL" id="PRDK01000009">
    <property type="protein sequence ID" value="MBE8715013.1"/>
    <property type="molecule type" value="Genomic_DNA"/>
</dbReference>
<dbReference type="Pfam" id="PF04715">
    <property type="entry name" value="Anth_synt_I_N"/>
    <property type="match status" value="1"/>
</dbReference>
<evidence type="ECO:0000259" key="2">
    <source>
        <dbReference type="Pfam" id="PF04715"/>
    </source>
</evidence>
<dbReference type="GO" id="GO:0008153">
    <property type="term" value="P:4-aminobenzoate biosynthetic process"/>
    <property type="evidence" value="ECO:0007669"/>
    <property type="project" value="TreeGrafter"/>
</dbReference>
<gene>
    <name evidence="3" type="ORF">C4F49_15115</name>
</gene>
<proteinExistence type="predicted"/>
<dbReference type="Pfam" id="PF00425">
    <property type="entry name" value="Chorismate_bind"/>
    <property type="match status" value="1"/>
</dbReference>
<feature type="domain" description="Chorismate-utilising enzyme C-terminal" evidence="1">
    <location>
        <begin position="158"/>
        <end position="414"/>
    </location>
</feature>
<accession>A0A928UXU9</accession>
<dbReference type="GO" id="GO:0005737">
    <property type="term" value="C:cytoplasm"/>
    <property type="evidence" value="ECO:0007669"/>
    <property type="project" value="TreeGrafter"/>
</dbReference>
<comment type="caution">
    <text evidence="3">The sequence shown here is derived from an EMBL/GenBank/DDBJ whole genome shotgun (WGS) entry which is preliminary data.</text>
</comment>
<dbReference type="GO" id="GO:0046820">
    <property type="term" value="F:4-amino-4-deoxychorismate synthase activity"/>
    <property type="evidence" value="ECO:0007669"/>
    <property type="project" value="TreeGrafter"/>
</dbReference>
<keyword evidence="4" id="KW-1185">Reference proteome</keyword>
<evidence type="ECO:0000313" key="4">
    <source>
        <dbReference type="Proteomes" id="UP000616201"/>
    </source>
</evidence>
<feature type="domain" description="Anthranilate synthase component I N-terminal" evidence="2">
    <location>
        <begin position="80"/>
        <end position="119"/>
    </location>
</feature>
<evidence type="ECO:0000313" key="3">
    <source>
        <dbReference type="EMBL" id="MBE8715013.1"/>
    </source>
</evidence>
<evidence type="ECO:0000259" key="1">
    <source>
        <dbReference type="Pfam" id="PF00425"/>
    </source>
</evidence>
<dbReference type="Gene3D" id="3.60.120.10">
    <property type="entry name" value="Anthranilate synthase"/>
    <property type="match status" value="1"/>
</dbReference>
<organism evidence="3 4">
    <name type="scientific">Sphingobacterium hungaricum</name>
    <dbReference type="NCBI Taxonomy" id="2082723"/>
    <lineage>
        <taxon>Bacteria</taxon>
        <taxon>Pseudomonadati</taxon>
        <taxon>Bacteroidota</taxon>
        <taxon>Sphingobacteriia</taxon>
        <taxon>Sphingobacteriales</taxon>
        <taxon>Sphingobacteriaceae</taxon>
        <taxon>Sphingobacterium</taxon>
    </lineage>
</organism>
<dbReference type="AlphaFoldDB" id="A0A928UXU9"/>